<evidence type="ECO:0000256" key="1">
    <source>
        <dbReference type="SAM" id="SignalP"/>
    </source>
</evidence>
<organism evidence="2">
    <name type="scientific">Arundo donax</name>
    <name type="common">Giant reed</name>
    <name type="synonym">Donax arundinaceus</name>
    <dbReference type="NCBI Taxonomy" id="35708"/>
    <lineage>
        <taxon>Eukaryota</taxon>
        <taxon>Viridiplantae</taxon>
        <taxon>Streptophyta</taxon>
        <taxon>Embryophyta</taxon>
        <taxon>Tracheophyta</taxon>
        <taxon>Spermatophyta</taxon>
        <taxon>Magnoliopsida</taxon>
        <taxon>Liliopsida</taxon>
        <taxon>Poales</taxon>
        <taxon>Poaceae</taxon>
        <taxon>PACMAD clade</taxon>
        <taxon>Arundinoideae</taxon>
        <taxon>Arundineae</taxon>
        <taxon>Arundo</taxon>
    </lineage>
</organism>
<evidence type="ECO:0000313" key="2">
    <source>
        <dbReference type="EMBL" id="JAE30012.1"/>
    </source>
</evidence>
<name>A0A0A9GZQ9_ARUDO</name>
<keyword evidence="1" id="KW-0732">Signal</keyword>
<proteinExistence type="predicted"/>
<protein>
    <submittedName>
        <fullName evidence="2">Uncharacterized protein</fullName>
    </submittedName>
</protein>
<dbReference type="EMBL" id="GBRH01167884">
    <property type="protein sequence ID" value="JAE30012.1"/>
    <property type="molecule type" value="Transcribed_RNA"/>
</dbReference>
<feature type="signal peptide" evidence="1">
    <location>
        <begin position="1"/>
        <end position="23"/>
    </location>
</feature>
<accession>A0A0A9GZQ9</accession>
<sequence>MVASAAVSKGLFALFLFFHFAQSLVVYHNEDGSTPYLLPLSELKLRSLYDLAIYK</sequence>
<reference evidence="2" key="2">
    <citation type="journal article" date="2015" name="Data Brief">
        <title>Shoot transcriptome of the giant reed, Arundo donax.</title>
        <authorList>
            <person name="Barrero R.A."/>
            <person name="Guerrero F.D."/>
            <person name="Moolhuijzen P."/>
            <person name="Goolsby J.A."/>
            <person name="Tidwell J."/>
            <person name="Bellgard S.E."/>
            <person name="Bellgard M.I."/>
        </authorList>
    </citation>
    <scope>NUCLEOTIDE SEQUENCE</scope>
    <source>
        <tissue evidence="2">Shoot tissue taken approximately 20 cm above the soil surface</tissue>
    </source>
</reference>
<dbReference type="AlphaFoldDB" id="A0A0A9GZQ9"/>
<feature type="chain" id="PRO_5002046432" evidence="1">
    <location>
        <begin position="24"/>
        <end position="55"/>
    </location>
</feature>
<reference evidence="2" key="1">
    <citation type="submission" date="2014-09" db="EMBL/GenBank/DDBJ databases">
        <authorList>
            <person name="Magalhaes I.L.F."/>
            <person name="Oliveira U."/>
            <person name="Santos F.R."/>
            <person name="Vidigal T.H.D.A."/>
            <person name="Brescovit A.D."/>
            <person name="Santos A.J."/>
        </authorList>
    </citation>
    <scope>NUCLEOTIDE SEQUENCE</scope>
    <source>
        <tissue evidence="2">Shoot tissue taken approximately 20 cm above the soil surface</tissue>
    </source>
</reference>